<reference evidence="2" key="1">
    <citation type="submission" date="2009-08" db="EMBL/GenBank/DDBJ databases">
        <title>Annotation of Salpingoeca rosetta.</title>
        <authorList>
            <consortium name="The Broad Institute Genome Sequencing Platform"/>
            <person name="Russ C."/>
            <person name="Cuomo C."/>
            <person name="Burger G."/>
            <person name="Gray M.W."/>
            <person name="Holland P.W.H."/>
            <person name="King N."/>
            <person name="Lang F.B.F."/>
            <person name="Roger A.J."/>
            <person name="Ruiz-Trillo I."/>
            <person name="Young S.K."/>
            <person name="Zeng Q."/>
            <person name="Gargeya S."/>
            <person name="Alvarado L."/>
            <person name="Berlin A."/>
            <person name="Chapman S.B."/>
            <person name="Chen Z."/>
            <person name="Freedman E."/>
            <person name="Gellesch M."/>
            <person name="Goldberg J."/>
            <person name="Griggs A."/>
            <person name="Gujja S."/>
            <person name="Heilman E."/>
            <person name="Heiman D."/>
            <person name="Howarth C."/>
            <person name="Mehta T."/>
            <person name="Neiman D."/>
            <person name="Pearson M."/>
            <person name="Roberts A."/>
            <person name="Saif S."/>
            <person name="Shea T."/>
            <person name="Shenoy N."/>
            <person name="Sisk P."/>
            <person name="Stolte C."/>
            <person name="Sykes S."/>
            <person name="White J."/>
            <person name="Yandava C."/>
            <person name="Haas B."/>
            <person name="Nusbaum C."/>
            <person name="Birren B."/>
        </authorList>
    </citation>
    <scope>NUCLEOTIDE SEQUENCE [LARGE SCALE GENOMIC DNA]</scope>
    <source>
        <strain evidence="2">ATCC 50818</strain>
    </source>
</reference>
<dbReference type="GeneID" id="16068239"/>
<evidence type="ECO:0000313" key="3">
    <source>
        <dbReference type="Proteomes" id="UP000007799"/>
    </source>
</evidence>
<feature type="compositionally biased region" description="Low complexity" evidence="1">
    <location>
        <begin position="1"/>
        <end position="40"/>
    </location>
</feature>
<feature type="region of interest" description="Disordered" evidence="1">
    <location>
        <begin position="1"/>
        <end position="84"/>
    </location>
</feature>
<gene>
    <name evidence="2" type="ORF">PTSG_13174</name>
</gene>
<sequence length="131" mass="15298">MARQQQTSKNVTTTNKQQQLTNNKQNNSKQQPTTITTTTTNSHQQRKSARARIARSMHVGREDPTKYHRRSSRAPDPDRARHLQPFQRPSLLCEQCEQQQDEQAIRLAPCRRVCLRQPTHLCWLPLCTLTR</sequence>
<keyword evidence="3" id="KW-1185">Reference proteome</keyword>
<name>F2UT59_SALR5</name>
<dbReference type="Proteomes" id="UP000007799">
    <property type="component" value="Unassembled WGS sequence"/>
</dbReference>
<evidence type="ECO:0000313" key="2">
    <source>
        <dbReference type="EMBL" id="EGD81318.1"/>
    </source>
</evidence>
<dbReference type="EMBL" id="GL832997">
    <property type="protein sequence ID" value="EGD81318.1"/>
    <property type="molecule type" value="Genomic_DNA"/>
</dbReference>
<evidence type="ECO:0000256" key="1">
    <source>
        <dbReference type="SAM" id="MobiDB-lite"/>
    </source>
</evidence>
<dbReference type="KEGG" id="sre:PTSG_13174"/>
<feature type="compositionally biased region" description="Basic residues" evidence="1">
    <location>
        <begin position="44"/>
        <end position="55"/>
    </location>
</feature>
<dbReference type="RefSeq" id="XP_004987714.1">
    <property type="nucleotide sequence ID" value="XM_004987657.1"/>
</dbReference>
<proteinExistence type="predicted"/>
<dbReference type="InParanoid" id="F2UT59"/>
<accession>F2UT59</accession>
<protein>
    <submittedName>
        <fullName evidence="2">Uncharacterized protein</fullName>
    </submittedName>
</protein>
<organism evidence="3">
    <name type="scientific">Salpingoeca rosetta (strain ATCC 50818 / BSB-021)</name>
    <dbReference type="NCBI Taxonomy" id="946362"/>
    <lineage>
        <taxon>Eukaryota</taxon>
        <taxon>Choanoflagellata</taxon>
        <taxon>Craspedida</taxon>
        <taxon>Salpingoecidae</taxon>
        <taxon>Salpingoeca</taxon>
    </lineage>
</organism>
<dbReference type="AlphaFoldDB" id="F2UT59"/>